<dbReference type="PROSITE" id="PS51352">
    <property type="entry name" value="THIOREDOXIN_2"/>
    <property type="match status" value="1"/>
</dbReference>
<gene>
    <name evidence="3" type="ORF">SAMN05216464_111160</name>
</gene>
<evidence type="ECO:0000256" key="1">
    <source>
        <dbReference type="SAM" id="SignalP"/>
    </source>
</evidence>
<evidence type="ECO:0000313" key="4">
    <source>
        <dbReference type="Proteomes" id="UP000199072"/>
    </source>
</evidence>
<dbReference type="PANTHER" id="PTHR42852">
    <property type="entry name" value="THIOL:DISULFIDE INTERCHANGE PROTEIN DSBE"/>
    <property type="match status" value="1"/>
</dbReference>
<evidence type="ECO:0000259" key="2">
    <source>
        <dbReference type="PROSITE" id="PS51352"/>
    </source>
</evidence>
<dbReference type="OrthoDB" id="1118217at2"/>
<dbReference type="CDD" id="cd02966">
    <property type="entry name" value="TlpA_like_family"/>
    <property type="match status" value="1"/>
</dbReference>
<dbReference type="PANTHER" id="PTHR42852:SF13">
    <property type="entry name" value="PROTEIN DIPZ"/>
    <property type="match status" value="1"/>
</dbReference>
<feature type="domain" description="Thioredoxin" evidence="2">
    <location>
        <begin position="30"/>
        <end position="175"/>
    </location>
</feature>
<dbReference type="RefSeq" id="WP_091152550.1">
    <property type="nucleotide sequence ID" value="NZ_FNAI01000011.1"/>
</dbReference>
<dbReference type="Proteomes" id="UP000199072">
    <property type="component" value="Unassembled WGS sequence"/>
</dbReference>
<dbReference type="InterPro" id="IPR017801">
    <property type="entry name" value="DUF3738"/>
</dbReference>
<feature type="signal peptide" evidence="1">
    <location>
        <begin position="1"/>
        <end position="21"/>
    </location>
</feature>
<keyword evidence="4" id="KW-1185">Reference proteome</keyword>
<sequence length="437" mass="49633">MKKIAIYIVLATLCSKLAVNAQEKPTITTLKIGDSVPNITINNIVNYKSAASKPAAAKIADFKGKLLILDFWATWCSSCISTFPELYDLQKEFKGQIQVLLVNTKDTRDDKLKVEAFFTKRKGLYQLPSVIYDTTLKVLFPHKSIPHSVWIMNNKVAAITSAEDVNQENIQAILTNGKINLYAKNDIDYNFLKPLFIEGNGGTPPGYIFRSVLTGYVRGLRSSLGVISHNDKIAARIYQTNTSILNLYQQAYREYRNFKRNQIIFDVSNPTDFSADSNSYSWNSKHLYNYELTFPPQLIDSALKLMQDDLRRYFDLTVHIENRQAPCFVLKKVGSLKHEAPDSFEPETNIDEKDNKPKYFRNYPLTALIDQMNDVLKIPLIDETGFGGKLNVNLPADLTNEDLLKRSFKEQGFILNKEKRELSFLVFSATPVAGISH</sequence>
<organism evidence="3 4">
    <name type="scientific">Mucilaginibacter pineti</name>
    <dbReference type="NCBI Taxonomy" id="1391627"/>
    <lineage>
        <taxon>Bacteria</taxon>
        <taxon>Pseudomonadati</taxon>
        <taxon>Bacteroidota</taxon>
        <taxon>Sphingobacteriia</taxon>
        <taxon>Sphingobacteriales</taxon>
        <taxon>Sphingobacteriaceae</taxon>
        <taxon>Mucilaginibacter</taxon>
    </lineage>
</organism>
<dbReference type="InterPro" id="IPR050553">
    <property type="entry name" value="Thioredoxin_ResA/DsbE_sf"/>
</dbReference>
<accession>A0A1G7HD20</accession>
<dbReference type="Gene3D" id="3.40.30.10">
    <property type="entry name" value="Glutaredoxin"/>
    <property type="match status" value="1"/>
</dbReference>
<dbReference type="Pfam" id="PF08534">
    <property type="entry name" value="Redoxin"/>
    <property type="match status" value="1"/>
</dbReference>
<dbReference type="AlphaFoldDB" id="A0A1G7HD20"/>
<protein>
    <submittedName>
        <fullName evidence="3">Soil-associated protein, TIGR03435 family</fullName>
    </submittedName>
</protein>
<dbReference type="GO" id="GO:0016491">
    <property type="term" value="F:oxidoreductase activity"/>
    <property type="evidence" value="ECO:0007669"/>
    <property type="project" value="InterPro"/>
</dbReference>
<dbReference type="InterPro" id="IPR036249">
    <property type="entry name" value="Thioredoxin-like_sf"/>
</dbReference>
<dbReference type="InterPro" id="IPR013766">
    <property type="entry name" value="Thioredoxin_domain"/>
</dbReference>
<dbReference type="EMBL" id="FNAI01000011">
    <property type="protein sequence ID" value="SDE97959.1"/>
    <property type="molecule type" value="Genomic_DNA"/>
</dbReference>
<feature type="chain" id="PRO_5011626303" evidence="1">
    <location>
        <begin position="22"/>
        <end position="437"/>
    </location>
</feature>
<keyword evidence="1" id="KW-0732">Signal</keyword>
<dbReference type="Pfam" id="PF12543">
    <property type="entry name" value="DUF3738"/>
    <property type="match status" value="1"/>
</dbReference>
<evidence type="ECO:0000313" key="3">
    <source>
        <dbReference type="EMBL" id="SDE97959.1"/>
    </source>
</evidence>
<proteinExistence type="predicted"/>
<dbReference type="SUPFAM" id="SSF52833">
    <property type="entry name" value="Thioredoxin-like"/>
    <property type="match status" value="1"/>
</dbReference>
<dbReference type="STRING" id="1391627.SAMN05216464_111160"/>
<dbReference type="InterPro" id="IPR013740">
    <property type="entry name" value="Redoxin"/>
</dbReference>
<name>A0A1G7HD20_9SPHI</name>
<reference evidence="3 4" key="1">
    <citation type="submission" date="2016-10" db="EMBL/GenBank/DDBJ databases">
        <authorList>
            <person name="de Groot N.N."/>
        </authorList>
    </citation>
    <scope>NUCLEOTIDE SEQUENCE [LARGE SCALE GENOMIC DNA]</scope>
    <source>
        <strain evidence="3 4">47C3B</strain>
    </source>
</reference>